<name>A0A2N3LEL3_9BACI</name>
<keyword evidence="2" id="KW-1185">Reference proteome</keyword>
<accession>A0A2N3LEL3</accession>
<evidence type="ECO:0000313" key="1">
    <source>
        <dbReference type="EMBL" id="PKR83025.1"/>
    </source>
</evidence>
<organism evidence="1 2">
    <name type="scientific">Heyndrickxia camelliae</name>
    <dbReference type="NCBI Taxonomy" id="1707093"/>
    <lineage>
        <taxon>Bacteria</taxon>
        <taxon>Bacillati</taxon>
        <taxon>Bacillota</taxon>
        <taxon>Bacilli</taxon>
        <taxon>Bacillales</taxon>
        <taxon>Bacillaceae</taxon>
        <taxon>Heyndrickxia</taxon>
    </lineage>
</organism>
<dbReference type="EMBL" id="PIQO01000023">
    <property type="protein sequence ID" value="PKR83025.1"/>
    <property type="molecule type" value="Genomic_DNA"/>
</dbReference>
<dbReference type="Proteomes" id="UP000233440">
    <property type="component" value="Unassembled WGS sequence"/>
</dbReference>
<evidence type="ECO:0000313" key="2">
    <source>
        <dbReference type="Proteomes" id="UP000233440"/>
    </source>
</evidence>
<dbReference type="AlphaFoldDB" id="A0A2N3LEL3"/>
<proteinExistence type="predicted"/>
<dbReference type="OrthoDB" id="2617774at2"/>
<sequence length="153" mass="18586">MPKCPYCYSNIKQNNQNFYCSFCNMNVEIKNRKSSYFLRGSVDWVDANKSTKDLMEYHTFDLLLLLRFCRQERRSTYNLMSFVGRFRFENKENAESYKEAYRQYDYWTKKVRIAESLIKSRIGTIPKAVTNQLIEKYYLLFQDLNDENERKYA</sequence>
<dbReference type="RefSeq" id="WP_101356170.1">
    <property type="nucleotide sequence ID" value="NZ_PIQO01000023.1"/>
</dbReference>
<comment type="caution">
    <text evidence="1">The sequence shown here is derived from an EMBL/GenBank/DDBJ whole genome shotgun (WGS) entry which is preliminary data.</text>
</comment>
<gene>
    <name evidence="1" type="ORF">CWO92_21030</name>
</gene>
<protein>
    <submittedName>
        <fullName evidence="1">Uncharacterized protein</fullName>
    </submittedName>
</protein>
<reference evidence="1 2" key="1">
    <citation type="submission" date="2017-11" db="EMBL/GenBank/DDBJ databases">
        <title>Bacillus camelliae sp. nov., isolated from pu'er tea.</title>
        <authorList>
            <person name="Niu L."/>
        </authorList>
    </citation>
    <scope>NUCLEOTIDE SEQUENCE [LARGE SCALE GENOMIC DNA]</scope>
    <source>
        <strain evidence="1 2">7578-1</strain>
    </source>
</reference>